<dbReference type="SUPFAM" id="SSF46689">
    <property type="entry name" value="Homeodomain-like"/>
    <property type="match status" value="1"/>
</dbReference>
<protein>
    <submittedName>
        <fullName evidence="5">AraC family transcriptional regulator</fullName>
    </submittedName>
</protein>
<dbReference type="InterPro" id="IPR009057">
    <property type="entry name" value="Homeodomain-like_sf"/>
</dbReference>
<keyword evidence="2" id="KW-0238">DNA-binding</keyword>
<dbReference type="PRINTS" id="PR00032">
    <property type="entry name" value="HTHARAC"/>
</dbReference>
<dbReference type="InterPro" id="IPR018060">
    <property type="entry name" value="HTH_AraC"/>
</dbReference>
<dbReference type="AlphaFoldDB" id="A0A3A1NKV2"/>
<evidence type="ECO:0000313" key="8">
    <source>
        <dbReference type="Proteomes" id="UP000321621"/>
    </source>
</evidence>
<evidence type="ECO:0000259" key="4">
    <source>
        <dbReference type="PROSITE" id="PS01124"/>
    </source>
</evidence>
<feature type="domain" description="HTH araC/xylS-type" evidence="4">
    <location>
        <begin position="40"/>
        <end position="146"/>
    </location>
</feature>
<evidence type="ECO:0000313" key="6">
    <source>
        <dbReference type="EMBL" id="TXJ94174.1"/>
    </source>
</evidence>
<reference evidence="6 8" key="2">
    <citation type="submission" date="2019-07" db="EMBL/GenBank/DDBJ databases">
        <title>Draft genome of two Muricauda strains isolated from deep sea.</title>
        <authorList>
            <person name="Sun C."/>
        </authorList>
    </citation>
    <scope>NUCLEOTIDE SEQUENCE [LARGE SCALE GENOMIC DNA]</scope>
    <source>
        <strain evidence="6 8">72</strain>
    </source>
</reference>
<dbReference type="PANTHER" id="PTHR43280:SF29">
    <property type="entry name" value="ARAC-FAMILY TRANSCRIPTIONAL REGULATOR"/>
    <property type="match status" value="1"/>
</dbReference>
<dbReference type="Proteomes" id="UP000321621">
    <property type="component" value="Unassembled WGS sequence"/>
</dbReference>
<dbReference type="PROSITE" id="PS01124">
    <property type="entry name" value="HTH_ARAC_FAMILY_2"/>
    <property type="match status" value="1"/>
</dbReference>
<keyword evidence="8" id="KW-1185">Reference proteome</keyword>
<evidence type="ECO:0000313" key="7">
    <source>
        <dbReference type="Proteomes" id="UP000266691"/>
    </source>
</evidence>
<accession>A0A3A1NKV2</accession>
<keyword evidence="3" id="KW-0804">Transcription</keyword>
<gene>
    <name evidence="5" type="ORF">D2V05_12325</name>
    <name evidence="6" type="ORF">FQ017_12215</name>
</gene>
<evidence type="ECO:0000256" key="3">
    <source>
        <dbReference type="ARBA" id="ARBA00023163"/>
    </source>
</evidence>
<evidence type="ECO:0000313" key="5">
    <source>
        <dbReference type="EMBL" id="RIV44257.1"/>
    </source>
</evidence>
<dbReference type="PANTHER" id="PTHR43280">
    <property type="entry name" value="ARAC-FAMILY TRANSCRIPTIONAL REGULATOR"/>
    <property type="match status" value="1"/>
</dbReference>
<dbReference type="OrthoDB" id="5492415at2"/>
<dbReference type="Proteomes" id="UP000266691">
    <property type="component" value="Unassembled WGS sequence"/>
</dbReference>
<comment type="caution">
    <text evidence="5">The sequence shown here is derived from an EMBL/GenBank/DDBJ whole genome shotgun (WGS) entry which is preliminary data.</text>
</comment>
<dbReference type="InterPro" id="IPR020449">
    <property type="entry name" value="Tscrpt_reg_AraC-type_HTH"/>
</dbReference>
<dbReference type="Pfam" id="PF12833">
    <property type="entry name" value="HTH_18"/>
    <property type="match status" value="1"/>
</dbReference>
<dbReference type="GO" id="GO:0003700">
    <property type="term" value="F:DNA-binding transcription factor activity"/>
    <property type="evidence" value="ECO:0007669"/>
    <property type="project" value="InterPro"/>
</dbReference>
<name>A0A3A1NKV2_9FLAO</name>
<proteinExistence type="predicted"/>
<dbReference type="GO" id="GO:0043565">
    <property type="term" value="F:sequence-specific DNA binding"/>
    <property type="evidence" value="ECO:0007669"/>
    <property type="project" value="InterPro"/>
</dbReference>
<dbReference type="EMBL" id="QXFI01000026">
    <property type="protein sequence ID" value="RIV44257.1"/>
    <property type="molecule type" value="Genomic_DNA"/>
</dbReference>
<keyword evidence="1" id="KW-0805">Transcription regulation</keyword>
<dbReference type="SMART" id="SM00342">
    <property type="entry name" value="HTH_ARAC"/>
    <property type="match status" value="1"/>
</dbReference>
<dbReference type="EMBL" id="VNWK01000026">
    <property type="protein sequence ID" value="TXJ94174.1"/>
    <property type="molecule type" value="Genomic_DNA"/>
</dbReference>
<dbReference type="Gene3D" id="1.10.10.60">
    <property type="entry name" value="Homeodomain-like"/>
    <property type="match status" value="2"/>
</dbReference>
<organism evidence="5 7">
    <name type="scientific">Flagellimonas pelagia</name>
    <dbReference type="NCBI Taxonomy" id="2306998"/>
    <lineage>
        <taxon>Bacteria</taxon>
        <taxon>Pseudomonadati</taxon>
        <taxon>Bacteroidota</taxon>
        <taxon>Flavobacteriia</taxon>
        <taxon>Flavobacteriales</taxon>
        <taxon>Flavobacteriaceae</taxon>
        <taxon>Flagellimonas</taxon>
    </lineage>
</organism>
<evidence type="ECO:0000256" key="2">
    <source>
        <dbReference type="ARBA" id="ARBA00023125"/>
    </source>
</evidence>
<sequence length="156" mass="18464">MKRLLIQIVSRYLGDETPKVVPERPKKKYKKSGLTQDQAHTIRQKIKKAFDEDRLYRNNELGLDDLANHIQHNRYKVSQVINTYFSKNFYSFLNDYRIKEAKYLLENNPQLSVKAIMYEVGFNSKNSFYSSFKKITGLSPNDYRSIVAYEYDVQMA</sequence>
<evidence type="ECO:0000256" key="1">
    <source>
        <dbReference type="ARBA" id="ARBA00023015"/>
    </source>
</evidence>
<reference evidence="5 7" key="1">
    <citation type="submission" date="2018-08" db="EMBL/GenBank/DDBJ databases">
        <title>Proposal of Muricauda 72 sp.nov. and Muricauda NH166 sp.nov., isolated from seawater.</title>
        <authorList>
            <person name="Cheng H."/>
            <person name="Wu Y.-H."/>
            <person name="Guo L.-L."/>
            <person name="Xu X.-W."/>
        </authorList>
    </citation>
    <scope>NUCLEOTIDE SEQUENCE [LARGE SCALE GENOMIC DNA]</scope>
    <source>
        <strain evidence="5 7">72</strain>
    </source>
</reference>
<dbReference type="RefSeq" id="WP_119647938.1">
    <property type="nucleotide sequence ID" value="NZ_QXFI01000026.1"/>
</dbReference>